<evidence type="ECO:0000313" key="1">
    <source>
        <dbReference type="EMBL" id="GGR27550.1"/>
    </source>
</evidence>
<accession>A0A918CJB6</accession>
<evidence type="ECO:0000313" key="2">
    <source>
        <dbReference type="Proteomes" id="UP000603865"/>
    </source>
</evidence>
<reference evidence="1" key="2">
    <citation type="submission" date="2020-09" db="EMBL/GenBank/DDBJ databases">
        <authorList>
            <person name="Sun Q."/>
            <person name="Ohkuma M."/>
        </authorList>
    </citation>
    <scope>NUCLEOTIDE SEQUENCE</scope>
    <source>
        <strain evidence="1">JCM 31311</strain>
    </source>
</reference>
<sequence length="167" mass="18012">MLETVVLRFGLQQALHAGQAGVAGGFAVLMQLVKGSVGLSKRSGPRTLGSVVDGTFRELVFGLRVFCLEADSAQLSTRSNEGISLVLRLMDGRSDDVGRLAASQGGHQHLSLGRCSMICHPTNGWWRCRGDPARARVAVLPCDHVVREECGAAEVSMYGRYTLLERD</sequence>
<dbReference type="EMBL" id="BMQL01000041">
    <property type="protein sequence ID" value="GGR27550.1"/>
    <property type="molecule type" value="Genomic_DNA"/>
</dbReference>
<dbReference type="Proteomes" id="UP000603865">
    <property type="component" value="Unassembled WGS sequence"/>
</dbReference>
<gene>
    <name evidence="1" type="ORF">GCM10008957_43610</name>
</gene>
<name>A0A918CJB6_9DEIO</name>
<keyword evidence="2" id="KW-1185">Reference proteome</keyword>
<reference evidence="1" key="1">
    <citation type="journal article" date="2014" name="Int. J. Syst. Evol. Microbiol.">
        <title>Complete genome sequence of Corynebacterium casei LMG S-19264T (=DSM 44701T), isolated from a smear-ripened cheese.</title>
        <authorList>
            <consortium name="US DOE Joint Genome Institute (JGI-PGF)"/>
            <person name="Walter F."/>
            <person name="Albersmeier A."/>
            <person name="Kalinowski J."/>
            <person name="Ruckert C."/>
        </authorList>
    </citation>
    <scope>NUCLEOTIDE SEQUENCE</scope>
    <source>
        <strain evidence="1">JCM 31311</strain>
    </source>
</reference>
<protein>
    <submittedName>
        <fullName evidence="1">Uncharacterized protein</fullName>
    </submittedName>
</protein>
<comment type="caution">
    <text evidence="1">The sequence shown here is derived from an EMBL/GenBank/DDBJ whole genome shotgun (WGS) entry which is preliminary data.</text>
</comment>
<dbReference type="AlphaFoldDB" id="A0A918CJB6"/>
<organism evidence="1 2">
    <name type="scientific">Deinococcus ruber</name>
    <dbReference type="NCBI Taxonomy" id="1848197"/>
    <lineage>
        <taxon>Bacteria</taxon>
        <taxon>Thermotogati</taxon>
        <taxon>Deinococcota</taxon>
        <taxon>Deinococci</taxon>
        <taxon>Deinococcales</taxon>
        <taxon>Deinococcaceae</taxon>
        <taxon>Deinococcus</taxon>
    </lineage>
</organism>
<proteinExistence type="predicted"/>